<evidence type="ECO:0000256" key="1">
    <source>
        <dbReference type="SAM" id="MobiDB-lite"/>
    </source>
</evidence>
<dbReference type="EMBL" id="JH658384">
    <property type="protein sequence ID" value="EXK86772.1"/>
    <property type="molecule type" value="Genomic_DNA"/>
</dbReference>
<dbReference type="EMBL" id="JH658384">
    <property type="protein sequence ID" value="EXK86778.1"/>
    <property type="molecule type" value="Genomic_DNA"/>
</dbReference>
<name>X0CWC6_FUSOX</name>
<dbReference type="Proteomes" id="UP000030663">
    <property type="component" value="Unassembled WGS sequence"/>
</dbReference>
<dbReference type="HOGENOM" id="CLU_1835278_0_0_1"/>
<dbReference type="EMBL" id="JH658384">
    <property type="protein sequence ID" value="EXK86779.1"/>
    <property type="molecule type" value="Genomic_DNA"/>
</dbReference>
<dbReference type="EMBL" id="JH658384">
    <property type="protein sequence ID" value="EXK86770.1"/>
    <property type="molecule type" value="Genomic_DNA"/>
</dbReference>
<sequence>MSSQSRSMVSASTPGKRTRRTLCFSNKTGRSPNTASLRRSALTAVRSCNARPKSEDKTSRKPSVLREAPAAAASALKPEVSEAKGIAAARGLRAVTVGLSWKSMKEPGAAWEKAESLCIAWSSTGDTARYCRSPRGPRPS</sequence>
<dbReference type="EMBL" id="JH658384">
    <property type="protein sequence ID" value="EXK86769.1"/>
    <property type="molecule type" value="Genomic_DNA"/>
</dbReference>
<dbReference type="AlphaFoldDB" id="X0CWC6"/>
<reference evidence="2 3" key="1">
    <citation type="submission" date="2011-11" db="EMBL/GenBank/DDBJ databases">
        <title>The Genome Sequence of Fusarium oxysporum PHW815.</title>
        <authorList>
            <consortium name="The Broad Institute Genome Sequencing Platform"/>
            <person name="Ma L.-J."/>
            <person name="Gale L.R."/>
            <person name="Schwartz D.C."/>
            <person name="Zhou S."/>
            <person name="Corby-Kistler H."/>
            <person name="Young S.K."/>
            <person name="Zeng Q."/>
            <person name="Gargeya S."/>
            <person name="Fitzgerald M."/>
            <person name="Haas B."/>
            <person name="Abouelleil A."/>
            <person name="Alvarado L."/>
            <person name="Arachchi H.M."/>
            <person name="Berlin A."/>
            <person name="Brown A."/>
            <person name="Chapman S.B."/>
            <person name="Chen Z."/>
            <person name="Dunbar C."/>
            <person name="Freedman E."/>
            <person name="Gearin G."/>
            <person name="Goldberg J."/>
            <person name="Griggs A."/>
            <person name="Gujja S."/>
            <person name="Heiman D."/>
            <person name="Howarth C."/>
            <person name="Larson L."/>
            <person name="Lui A."/>
            <person name="MacDonald P.J.P."/>
            <person name="Montmayeur A."/>
            <person name="Murphy C."/>
            <person name="Neiman D."/>
            <person name="Pearson M."/>
            <person name="Priest M."/>
            <person name="Roberts A."/>
            <person name="Saif S."/>
            <person name="Shea T."/>
            <person name="Shenoy N."/>
            <person name="Sisk P."/>
            <person name="Stolte C."/>
            <person name="Sykes S."/>
            <person name="Wortman J."/>
            <person name="Nusbaum C."/>
            <person name="Birren B."/>
        </authorList>
    </citation>
    <scope>NUCLEOTIDE SEQUENCE [LARGE SCALE GENOMIC DNA]</scope>
    <source>
        <strain evidence="2 3">54005</strain>
    </source>
</reference>
<evidence type="ECO:0000313" key="3">
    <source>
        <dbReference type="Proteomes" id="UP000030663"/>
    </source>
</evidence>
<organism evidence="2 3">
    <name type="scientific">Fusarium oxysporum f. sp. raphani 54005</name>
    <dbReference type="NCBI Taxonomy" id="1089458"/>
    <lineage>
        <taxon>Eukaryota</taxon>
        <taxon>Fungi</taxon>
        <taxon>Dikarya</taxon>
        <taxon>Ascomycota</taxon>
        <taxon>Pezizomycotina</taxon>
        <taxon>Sordariomycetes</taxon>
        <taxon>Hypocreomycetidae</taxon>
        <taxon>Hypocreales</taxon>
        <taxon>Nectriaceae</taxon>
        <taxon>Fusarium</taxon>
        <taxon>Fusarium oxysporum species complex</taxon>
    </lineage>
</organism>
<dbReference type="EMBL" id="JH658384">
    <property type="protein sequence ID" value="EXK86767.1"/>
    <property type="molecule type" value="Genomic_DNA"/>
</dbReference>
<dbReference type="EMBL" id="JH658384">
    <property type="protein sequence ID" value="EXK86776.1"/>
    <property type="molecule type" value="Genomic_DNA"/>
</dbReference>
<protein>
    <submittedName>
        <fullName evidence="2">Uncharacterized protein</fullName>
    </submittedName>
</protein>
<feature type="compositionally biased region" description="Low complexity" evidence="1">
    <location>
        <begin position="1"/>
        <end position="12"/>
    </location>
</feature>
<dbReference type="EMBL" id="JH658384">
    <property type="protein sequence ID" value="EXK86777.1"/>
    <property type="molecule type" value="Genomic_DNA"/>
</dbReference>
<dbReference type="EMBL" id="JH658384">
    <property type="protein sequence ID" value="EXK86771.1"/>
    <property type="molecule type" value="Genomic_DNA"/>
</dbReference>
<feature type="region of interest" description="Disordered" evidence="1">
    <location>
        <begin position="1"/>
        <end position="80"/>
    </location>
</feature>
<dbReference type="EMBL" id="JH658384">
    <property type="protein sequence ID" value="EXK86775.1"/>
    <property type="molecule type" value="Genomic_DNA"/>
</dbReference>
<evidence type="ECO:0000313" key="2">
    <source>
        <dbReference type="EMBL" id="EXK86767.1"/>
    </source>
</evidence>
<dbReference type="EMBL" id="JH658384">
    <property type="protein sequence ID" value="EXK86766.1"/>
    <property type="molecule type" value="Genomic_DNA"/>
</dbReference>
<proteinExistence type="predicted"/>
<keyword evidence="3" id="KW-1185">Reference proteome</keyword>
<dbReference type="EMBL" id="JH658384">
    <property type="protein sequence ID" value="EXK86768.1"/>
    <property type="molecule type" value="Genomic_DNA"/>
</dbReference>
<reference evidence="2" key="2">
    <citation type="submission" date="2012-05" db="EMBL/GenBank/DDBJ databases">
        <title>Annotation of the Genome Sequence of Fusarium oxysporum PHW815.</title>
        <authorList>
            <consortium name="The Broad Institute Genomics Platform"/>
            <person name="Ma L.-J."/>
            <person name="Corby-Kistler H."/>
            <person name="Broz K."/>
            <person name="Gale L.R."/>
            <person name="Jonkers W."/>
            <person name="O'Donnell K."/>
            <person name="Ploetz R."/>
            <person name="Steinberg C."/>
            <person name="Schwartz D.C."/>
            <person name="VanEtten H."/>
            <person name="Zhou S."/>
            <person name="Young S.K."/>
            <person name="Zeng Q."/>
            <person name="Gargeya S."/>
            <person name="Fitzgerald M."/>
            <person name="Abouelleil A."/>
            <person name="Alvarado L."/>
            <person name="Chapman S.B."/>
            <person name="Gainer-Dewar J."/>
            <person name="Goldberg J."/>
            <person name="Griggs A."/>
            <person name="Gujja S."/>
            <person name="Hansen M."/>
            <person name="Howarth C."/>
            <person name="Imamovic A."/>
            <person name="Ireland A."/>
            <person name="Larimer J."/>
            <person name="McCowan C."/>
            <person name="Murphy C."/>
            <person name="Pearson M."/>
            <person name="Poon T.W."/>
            <person name="Priest M."/>
            <person name="Roberts A."/>
            <person name="Saif S."/>
            <person name="Shea T."/>
            <person name="Sykes S."/>
            <person name="Wortman J."/>
            <person name="Nusbaum C."/>
            <person name="Birren B."/>
        </authorList>
    </citation>
    <scope>NUCLEOTIDE SEQUENCE</scope>
    <source>
        <strain evidence="2">54005</strain>
    </source>
</reference>
<dbReference type="EMBL" id="JH658384">
    <property type="protein sequence ID" value="EXK86773.1"/>
    <property type="molecule type" value="Genomic_DNA"/>
</dbReference>
<feature type="compositionally biased region" description="Polar residues" evidence="1">
    <location>
        <begin position="23"/>
        <end position="37"/>
    </location>
</feature>
<accession>X0CWC6</accession>
<dbReference type="EMBL" id="JH658384">
    <property type="protein sequence ID" value="EXK86765.1"/>
    <property type="molecule type" value="Genomic_DNA"/>
</dbReference>
<dbReference type="EMBL" id="JH658384">
    <property type="protein sequence ID" value="EXK86774.1"/>
    <property type="molecule type" value="Genomic_DNA"/>
</dbReference>
<dbReference type="EMBL" id="JH658384">
    <property type="protein sequence ID" value="EXK86764.1"/>
    <property type="molecule type" value="Genomic_DNA"/>
</dbReference>
<gene>
    <name evidence="2" type="ORF">FOQG_09578</name>
</gene>